<name>X1CAX8_9ZZZZ</name>
<protein>
    <submittedName>
        <fullName evidence="1">Uncharacterized protein</fullName>
    </submittedName>
</protein>
<comment type="caution">
    <text evidence="1">The sequence shown here is derived from an EMBL/GenBank/DDBJ whole genome shotgun (WGS) entry which is preliminary data.</text>
</comment>
<dbReference type="InterPro" id="IPR036388">
    <property type="entry name" value="WH-like_DNA-bd_sf"/>
</dbReference>
<dbReference type="AlphaFoldDB" id="X1CAX8"/>
<proteinExistence type="predicted"/>
<reference evidence="1" key="1">
    <citation type="journal article" date="2014" name="Front. Microbiol.">
        <title>High frequency of phylogenetically diverse reductive dehalogenase-homologous genes in deep subseafloor sedimentary metagenomes.</title>
        <authorList>
            <person name="Kawai M."/>
            <person name="Futagami T."/>
            <person name="Toyoda A."/>
            <person name="Takaki Y."/>
            <person name="Nishi S."/>
            <person name="Hori S."/>
            <person name="Arai W."/>
            <person name="Tsubouchi T."/>
            <person name="Morono Y."/>
            <person name="Uchiyama I."/>
            <person name="Ito T."/>
            <person name="Fujiyama A."/>
            <person name="Inagaki F."/>
            <person name="Takami H."/>
        </authorList>
    </citation>
    <scope>NUCLEOTIDE SEQUENCE</scope>
    <source>
        <strain evidence="1">Expedition CK06-06</strain>
    </source>
</reference>
<evidence type="ECO:0000313" key="1">
    <source>
        <dbReference type="EMBL" id="GAG90407.1"/>
    </source>
</evidence>
<organism evidence="1">
    <name type="scientific">marine sediment metagenome</name>
    <dbReference type="NCBI Taxonomy" id="412755"/>
    <lineage>
        <taxon>unclassified sequences</taxon>
        <taxon>metagenomes</taxon>
        <taxon>ecological metagenomes</taxon>
    </lineage>
</organism>
<dbReference type="InterPro" id="IPR036390">
    <property type="entry name" value="WH_DNA-bd_sf"/>
</dbReference>
<feature type="non-terminal residue" evidence="1">
    <location>
        <position position="1"/>
    </location>
</feature>
<dbReference type="SUPFAM" id="SSF46785">
    <property type="entry name" value="Winged helix' DNA-binding domain"/>
    <property type="match status" value="1"/>
</dbReference>
<sequence length="216" mass="25420">QKFLKDDDNKAKTLRITEKAAVDIFYSIRSIVEVLYNEYFPNSELFIKDFSDEDQIILPYICAKDIYGNLLEFLKLEHAITPLKYLIIGKNYLLLKLKGMSTTGIINSLKKSDIKIKYPELTKILREIEKDGIIEIKTKGRGKFSTLNKELKLTKEGEKKYKSSIKPLLEWSTQIWRSFFNIRELNIKIPPEYKWCSYLEKVLPRSATQGFRENEY</sequence>
<dbReference type="Gene3D" id="1.10.10.10">
    <property type="entry name" value="Winged helix-like DNA-binding domain superfamily/Winged helix DNA-binding domain"/>
    <property type="match status" value="1"/>
</dbReference>
<accession>X1CAX8</accession>
<dbReference type="EMBL" id="BART01027095">
    <property type="protein sequence ID" value="GAG90407.1"/>
    <property type="molecule type" value="Genomic_DNA"/>
</dbReference>
<gene>
    <name evidence="1" type="ORF">S01H4_48127</name>
</gene>